<sequence>MILLLIYYVQSRVIYDLQSTRPESMILFLNQFESVDVMLPNESLTLISKWHHHKDLLLEVETEDKNKQIANYGPFDKDSRLVGIYMETVNYSIKFENKGQSNISIAMKFNYYGYNNYMLSSSSFSDEYEFVEYKYFDDLKLTNFTYDDKAFDFVNGLYVLIIALLCLDIIISFAWSSMCCCCCHYNKVD</sequence>
<evidence type="ECO:0000313" key="2">
    <source>
        <dbReference type="EMBL" id="KAK8850139.1"/>
    </source>
</evidence>
<name>A0ABR2HNC7_9EUKA</name>
<organism evidence="2 3">
    <name type="scientific">Tritrichomonas musculus</name>
    <dbReference type="NCBI Taxonomy" id="1915356"/>
    <lineage>
        <taxon>Eukaryota</taxon>
        <taxon>Metamonada</taxon>
        <taxon>Parabasalia</taxon>
        <taxon>Tritrichomonadida</taxon>
        <taxon>Tritrichomonadidae</taxon>
        <taxon>Tritrichomonas</taxon>
    </lineage>
</organism>
<keyword evidence="3" id="KW-1185">Reference proteome</keyword>
<comment type="caution">
    <text evidence="2">The sequence shown here is derived from an EMBL/GenBank/DDBJ whole genome shotgun (WGS) entry which is preliminary data.</text>
</comment>
<feature type="transmembrane region" description="Helical" evidence="1">
    <location>
        <begin position="157"/>
        <end position="175"/>
    </location>
</feature>
<keyword evidence="1" id="KW-1133">Transmembrane helix</keyword>
<dbReference type="EMBL" id="JAPFFF010000024">
    <property type="protein sequence ID" value="KAK8850139.1"/>
    <property type="molecule type" value="Genomic_DNA"/>
</dbReference>
<dbReference type="Proteomes" id="UP001470230">
    <property type="component" value="Unassembled WGS sequence"/>
</dbReference>
<reference evidence="2 3" key="1">
    <citation type="submission" date="2024-04" db="EMBL/GenBank/DDBJ databases">
        <title>Tritrichomonas musculus Genome.</title>
        <authorList>
            <person name="Alves-Ferreira E."/>
            <person name="Grigg M."/>
            <person name="Lorenzi H."/>
            <person name="Galac M."/>
        </authorList>
    </citation>
    <scope>NUCLEOTIDE SEQUENCE [LARGE SCALE GENOMIC DNA]</scope>
    <source>
        <strain evidence="2 3">EAF2021</strain>
    </source>
</reference>
<keyword evidence="1" id="KW-0812">Transmembrane</keyword>
<keyword evidence="1" id="KW-0472">Membrane</keyword>
<protein>
    <recommendedName>
        <fullName evidence="4">GOLD domain-containing protein</fullName>
    </recommendedName>
</protein>
<proteinExistence type="predicted"/>
<accession>A0ABR2HNC7</accession>
<gene>
    <name evidence="2" type="ORF">M9Y10_018251</name>
</gene>
<evidence type="ECO:0000313" key="3">
    <source>
        <dbReference type="Proteomes" id="UP001470230"/>
    </source>
</evidence>
<evidence type="ECO:0000256" key="1">
    <source>
        <dbReference type="SAM" id="Phobius"/>
    </source>
</evidence>
<evidence type="ECO:0008006" key="4">
    <source>
        <dbReference type="Google" id="ProtNLM"/>
    </source>
</evidence>